<reference evidence="1" key="1">
    <citation type="journal article" date="2023" name="Nat. Commun.">
        <title>Diploid and tetraploid genomes of Acorus and the evolution of monocots.</title>
        <authorList>
            <person name="Ma L."/>
            <person name="Liu K.W."/>
            <person name="Li Z."/>
            <person name="Hsiao Y.Y."/>
            <person name="Qi Y."/>
            <person name="Fu T."/>
            <person name="Tang G.D."/>
            <person name="Zhang D."/>
            <person name="Sun W.H."/>
            <person name="Liu D.K."/>
            <person name="Li Y."/>
            <person name="Chen G.Z."/>
            <person name="Liu X.D."/>
            <person name="Liao X.Y."/>
            <person name="Jiang Y.T."/>
            <person name="Yu X."/>
            <person name="Hao Y."/>
            <person name="Huang J."/>
            <person name="Zhao X.W."/>
            <person name="Ke S."/>
            <person name="Chen Y.Y."/>
            <person name="Wu W.L."/>
            <person name="Hsu J.L."/>
            <person name="Lin Y.F."/>
            <person name="Huang M.D."/>
            <person name="Li C.Y."/>
            <person name="Huang L."/>
            <person name="Wang Z.W."/>
            <person name="Zhao X."/>
            <person name="Zhong W.Y."/>
            <person name="Peng D.H."/>
            <person name="Ahmad S."/>
            <person name="Lan S."/>
            <person name="Zhang J.S."/>
            <person name="Tsai W.C."/>
            <person name="Van de Peer Y."/>
            <person name="Liu Z.J."/>
        </authorList>
    </citation>
    <scope>NUCLEOTIDE SEQUENCE</scope>
    <source>
        <strain evidence="1">CP</strain>
    </source>
</reference>
<reference evidence="1" key="2">
    <citation type="submission" date="2023-06" db="EMBL/GenBank/DDBJ databases">
        <authorList>
            <person name="Ma L."/>
            <person name="Liu K.-W."/>
            <person name="Li Z."/>
            <person name="Hsiao Y.-Y."/>
            <person name="Qi Y."/>
            <person name="Fu T."/>
            <person name="Tang G."/>
            <person name="Zhang D."/>
            <person name="Sun W.-H."/>
            <person name="Liu D.-K."/>
            <person name="Li Y."/>
            <person name="Chen G.-Z."/>
            <person name="Liu X.-D."/>
            <person name="Liao X.-Y."/>
            <person name="Jiang Y.-T."/>
            <person name="Yu X."/>
            <person name="Hao Y."/>
            <person name="Huang J."/>
            <person name="Zhao X.-W."/>
            <person name="Ke S."/>
            <person name="Chen Y.-Y."/>
            <person name="Wu W.-L."/>
            <person name="Hsu J.-L."/>
            <person name="Lin Y.-F."/>
            <person name="Huang M.-D."/>
            <person name="Li C.-Y."/>
            <person name="Huang L."/>
            <person name="Wang Z.-W."/>
            <person name="Zhao X."/>
            <person name="Zhong W.-Y."/>
            <person name="Peng D.-H."/>
            <person name="Ahmad S."/>
            <person name="Lan S."/>
            <person name="Zhang J.-S."/>
            <person name="Tsai W.-C."/>
            <person name="Van De Peer Y."/>
            <person name="Liu Z.-J."/>
        </authorList>
    </citation>
    <scope>NUCLEOTIDE SEQUENCE</scope>
    <source>
        <strain evidence="1">CP</strain>
        <tissue evidence="1">Leaves</tissue>
    </source>
</reference>
<protein>
    <submittedName>
        <fullName evidence="1">Uncharacterized protein</fullName>
    </submittedName>
</protein>
<name>A0AAV9DY96_ACOCL</name>
<dbReference type="Proteomes" id="UP001180020">
    <property type="component" value="Unassembled WGS sequence"/>
</dbReference>
<dbReference type="EMBL" id="JAUJYO010000010">
    <property type="protein sequence ID" value="KAK1305981.1"/>
    <property type="molecule type" value="Genomic_DNA"/>
</dbReference>
<gene>
    <name evidence="1" type="ORF">QJS10_CPA10g01593</name>
</gene>
<comment type="caution">
    <text evidence="1">The sequence shown here is derived from an EMBL/GenBank/DDBJ whole genome shotgun (WGS) entry which is preliminary data.</text>
</comment>
<evidence type="ECO:0000313" key="1">
    <source>
        <dbReference type="EMBL" id="KAK1305981.1"/>
    </source>
</evidence>
<proteinExistence type="predicted"/>
<dbReference type="AlphaFoldDB" id="A0AAV9DY96"/>
<accession>A0AAV9DY96</accession>
<evidence type="ECO:0000313" key="2">
    <source>
        <dbReference type="Proteomes" id="UP001180020"/>
    </source>
</evidence>
<sequence length="52" mass="5871">MQQRDLQEENACLQRKIVDYALPENIELSIIFSSISSMDALHIYQGSPFVGA</sequence>
<organism evidence="1 2">
    <name type="scientific">Acorus calamus</name>
    <name type="common">Sweet flag</name>
    <dbReference type="NCBI Taxonomy" id="4465"/>
    <lineage>
        <taxon>Eukaryota</taxon>
        <taxon>Viridiplantae</taxon>
        <taxon>Streptophyta</taxon>
        <taxon>Embryophyta</taxon>
        <taxon>Tracheophyta</taxon>
        <taxon>Spermatophyta</taxon>
        <taxon>Magnoliopsida</taxon>
        <taxon>Liliopsida</taxon>
        <taxon>Acoraceae</taxon>
        <taxon>Acorus</taxon>
    </lineage>
</organism>
<keyword evidence="2" id="KW-1185">Reference proteome</keyword>